<dbReference type="Pfam" id="PF00583">
    <property type="entry name" value="Acetyltransf_1"/>
    <property type="match status" value="1"/>
</dbReference>
<dbReference type="RefSeq" id="WP_207444672.1">
    <property type="nucleotide sequence ID" value="NZ_CP061091.1"/>
</dbReference>
<dbReference type="CDD" id="cd04301">
    <property type="entry name" value="NAT_SF"/>
    <property type="match status" value="1"/>
</dbReference>
<accession>A0ABS3K9N9</accession>
<evidence type="ECO:0000313" key="2">
    <source>
        <dbReference type="EMBL" id="MBO1073041.1"/>
    </source>
</evidence>
<organism evidence="2 3">
    <name type="scientific">Roseomonas marmotae</name>
    <dbReference type="NCBI Taxonomy" id="2768161"/>
    <lineage>
        <taxon>Bacteria</taxon>
        <taxon>Pseudomonadati</taxon>
        <taxon>Pseudomonadota</taxon>
        <taxon>Alphaproteobacteria</taxon>
        <taxon>Acetobacterales</taxon>
        <taxon>Roseomonadaceae</taxon>
        <taxon>Roseomonas</taxon>
    </lineage>
</organism>
<keyword evidence="3" id="KW-1185">Reference proteome</keyword>
<comment type="caution">
    <text evidence="2">The sequence shown here is derived from an EMBL/GenBank/DDBJ whole genome shotgun (WGS) entry which is preliminary data.</text>
</comment>
<gene>
    <name evidence="2" type="ORF">IAI60_00290</name>
</gene>
<dbReference type="InterPro" id="IPR000182">
    <property type="entry name" value="GNAT_dom"/>
</dbReference>
<evidence type="ECO:0000313" key="3">
    <source>
        <dbReference type="Proteomes" id="UP001518990"/>
    </source>
</evidence>
<reference evidence="2 3" key="1">
    <citation type="submission" date="2020-09" db="EMBL/GenBank/DDBJ databases">
        <title>Roseomonas.</title>
        <authorList>
            <person name="Zhu W."/>
        </authorList>
    </citation>
    <scope>NUCLEOTIDE SEQUENCE [LARGE SCALE GENOMIC DNA]</scope>
    <source>
        <strain evidence="2 3">1311</strain>
    </source>
</reference>
<dbReference type="PROSITE" id="PS51186">
    <property type="entry name" value="GNAT"/>
    <property type="match status" value="1"/>
</dbReference>
<sequence length="142" mass="15934">MSSDRWILALEAEPDAEMRARIVAPLSAHNEQAAGPGDWRPLAVTVRDAAGEVVGGLWGRVIYGFLFVELLALGPARGQGLGREAMRLAEEEARRRGLQGMWLDTWTFQAPDFYRKLGFVECGRITDYPPGHDRIFYVKRFA</sequence>
<protein>
    <submittedName>
        <fullName evidence="2">GNAT family N-acetyltransferase</fullName>
    </submittedName>
</protein>
<dbReference type="Gene3D" id="3.40.630.30">
    <property type="match status" value="1"/>
</dbReference>
<dbReference type="InterPro" id="IPR016181">
    <property type="entry name" value="Acyl_CoA_acyltransferase"/>
</dbReference>
<evidence type="ECO:0000259" key="1">
    <source>
        <dbReference type="PROSITE" id="PS51186"/>
    </source>
</evidence>
<feature type="domain" description="N-acetyltransferase" evidence="1">
    <location>
        <begin position="1"/>
        <end position="142"/>
    </location>
</feature>
<dbReference type="SUPFAM" id="SSF55729">
    <property type="entry name" value="Acyl-CoA N-acyltransferases (Nat)"/>
    <property type="match status" value="1"/>
</dbReference>
<dbReference type="Proteomes" id="UP001518990">
    <property type="component" value="Unassembled WGS sequence"/>
</dbReference>
<dbReference type="EMBL" id="JACTNF010000001">
    <property type="protein sequence ID" value="MBO1073041.1"/>
    <property type="molecule type" value="Genomic_DNA"/>
</dbReference>
<name>A0ABS3K9N9_9PROT</name>
<proteinExistence type="predicted"/>